<gene>
    <name evidence="3" type="ORF">QYF61_007133</name>
</gene>
<feature type="compositionally biased region" description="Basic and acidic residues" evidence="1">
    <location>
        <begin position="137"/>
        <end position="146"/>
    </location>
</feature>
<comment type="caution">
    <text evidence="3">The sequence shown here is derived from an EMBL/GenBank/DDBJ whole genome shotgun (WGS) entry which is preliminary data.</text>
</comment>
<evidence type="ECO:0000313" key="4">
    <source>
        <dbReference type="Proteomes" id="UP001333110"/>
    </source>
</evidence>
<protein>
    <recommendedName>
        <fullName evidence="2">Reverse transcriptase domain-containing protein</fullName>
    </recommendedName>
</protein>
<dbReference type="PANTHER" id="PTHR33332">
    <property type="entry name" value="REVERSE TRANSCRIPTASE DOMAIN-CONTAINING PROTEIN"/>
    <property type="match status" value="1"/>
</dbReference>
<feature type="domain" description="Reverse transcriptase" evidence="2">
    <location>
        <begin position="181"/>
        <end position="262"/>
    </location>
</feature>
<dbReference type="AlphaFoldDB" id="A0AAN7NJZ2"/>
<dbReference type="Proteomes" id="UP001333110">
    <property type="component" value="Unassembled WGS sequence"/>
</dbReference>
<accession>A0AAN7NJZ2</accession>
<evidence type="ECO:0000259" key="2">
    <source>
        <dbReference type="Pfam" id="PF00078"/>
    </source>
</evidence>
<proteinExistence type="predicted"/>
<dbReference type="PRINTS" id="PR01345">
    <property type="entry name" value="CERVTRCPTASE"/>
</dbReference>
<dbReference type="InterPro" id="IPR000477">
    <property type="entry name" value="RT_dom"/>
</dbReference>
<reference evidence="3 4" key="1">
    <citation type="journal article" date="2023" name="J. Hered.">
        <title>Chromosome-level genome of the wood stork (Mycteria americana) provides insight into avian chromosome evolution.</title>
        <authorList>
            <person name="Flamio R. Jr."/>
            <person name="Ramstad K.M."/>
        </authorList>
    </citation>
    <scope>NUCLEOTIDE SEQUENCE [LARGE SCALE GENOMIC DNA]</scope>
    <source>
        <strain evidence="3">JAX WOST 10</strain>
    </source>
</reference>
<organism evidence="3 4">
    <name type="scientific">Mycteria americana</name>
    <name type="common">Wood stork</name>
    <dbReference type="NCBI Taxonomy" id="33587"/>
    <lineage>
        <taxon>Eukaryota</taxon>
        <taxon>Metazoa</taxon>
        <taxon>Chordata</taxon>
        <taxon>Craniata</taxon>
        <taxon>Vertebrata</taxon>
        <taxon>Euteleostomi</taxon>
        <taxon>Archelosauria</taxon>
        <taxon>Archosauria</taxon>
        <taxon>Dinosauria</taxon>
        <taxon>Saurischia</taxon>
        <taxon>Theropoda</taxon>
        <taxon>Coelurosauria</taxon>
        <taxon>Aves</taxon>
        <taxon>Neognathae</taxon>
        <taxon>Neoaves</taxon>
        <taxon>Aequornithes</taxon>
        <taxon>Ciconiiformes</taxon>
        <taxon>Ciconiidae</taxon>
        <taxon>Mycteria</taxon>
    </lineage>
</organism>
<evidence type="ECO:0000256" key="1">
    <source>
        <dbReference type="SAM" id="MobiDB-lite"/>
    </source>
</evidence>
<dbReference type="Pfam" id="PF00078">
    <property type="entry name" value="RVT_1"/>
    <property type="match status" value="1"/>
</dbReference>
<dbReference type="EMBL" id="JAUNZN010000002">
    <property type="protein sequence ID" value="KAK4826286.1"/>
    <property type="molecule type" value="Genomic_DNA"/>
</dbReference>
<evidence type="ECO:0000313" key="3">
    <source>
        <dbReference type="EMBL" id="KAK4826286.1"/>
    </source>
</evidence>
<sequence length="623" mass="71332">MDEALCKQIGAASHSQVLVLMADFNHPDICWRDNTAGHKQSGRFLECVDDNFLLQSDRGANEESAMLDLVLTNKEGLVGNVKLKGSLGCSDHEMVEFNIFRALRRVHSKLTTVDFRRADFGFFRPVFTGKCSSHTAQDAEGKTRDWENEEPPTVGEDQVRDHLRNLKVHKSMRPDEMHLWRLVTSGVPQGSVLGPVLFNIFINDLDEGIECTLSKFTEYTKLCGSVDLLEGRKALQRDLDRLDRWAEVNCMRFNKAKCKVLHLGHSNPMQRYRLGEEWLESCPAEKDLGVLVDSRLNMSQQCAQAAKKANGILACIKNSVASRTREVIVPLYSALVRPHLEYCVQFWAPHYKRDIEVLDRVQRRATKLVKALEQKSYEEWLRELGLFSLEKRRLRRDLIALYNYLKGGCREVGVSLFSQEDPGNYRPISLTSMPGKIIEQILLETMLRHMENKEVIGDSQHGFPKGKSCLINLVAFYDKVTALVGKLWGPQYKKYVDLLERVQRRATKMIKGLEHLSYEDKLRELGLFSLEKRRLWGDLIAAFQYLKGAYKKAGEGLFTRACSDRTRGNGFKLKEGRFRLDIRKKFVTIKVVKHWNRLPREVVAAPSLEVFKARLDGALSNLV</sequence>
<feature type="region of interest" description="Disordered" evidence="1">
    <location>
        <begin position="134"/>
        <end position="155"/>
    </location>
</feature>
<name>A0AAN7NJZ2_MYCAM</name>
<keyword evidence="4" id="KW-1185">Reference proteome</keyword>